<sequence length="614" mass="68747">MSDFHFIRPWWLVALLPVAVMYWRLLRQNKHEAGWNQFLPGHLAKVLVNSGGKASSWPIHRLALMLIIASTALAGPTWEKLPQPVYQLESGQVVIMDMSPSLLAEDITPNRLTQLRFKAIDLVRSGLDGDTGLIAYADDAFTISPLTADNRNLINLIPSLSPEIMPLEGSEPLRALKLANELLANAGYPQGDIYWLTDGISSRDLQPLTDYLRDIEHRVSILGVGTEDGAPVRNANGSLVKENGRVVIAKLFPDRLSDLAQITNGAFVQATSTNDDIEALTALPPLSREGKDNEQQQRGDAWKDMGPYVALFILPLLLASWRKGALLTPLVLAFIIPMSLSTPKAYAQEAEPNNSEGVLSSLFLNNEQRAQQLYQNEQFEQASKLSSDPLRKGAALYKQGLYAEAADSFAKDNSAEAHFNRGNALAQEQQFEQASEAYQQALEQQPGWQQAKENLDVVKKLQEKQQQEQSGESGDENSESDKDSEQSNDKQGNNQNNNQGQNQQGENSNSQSQPQNRDSQQQQKQNKQEPGQQEKNEKEQARKQQEDNAEGQAEQQNAQFKEGEIDPEKARQLDQWMNRVPDDPSILLRNKMLLESQRRNQRRASQPQGEKKKW</sequence>
<dbReference type="SMART" id="SM00028">
    <property type="entry name" value="TPR"/>
    <property type="match status" value="1"/>
</dbReference>
<dbReference type="Gene3D" id="1.25.40.10">
    <property type="entry name" value="Tetratricopeptide repeat domain"/>
    <property type="match status" value="1"/>
</dbReference>
<protein>
    <recommendedName>
        <fullName evidence="3">VWFA domain-containing protein</fullName>
    </recommendedName>
</protein>
<dbReference type="SUPFAM" id="SSF53300">
    <property type="entry name" value="vWA-like"/>
    <property type="match status" value="1"/>
</dbReference>
<feature type="region of interest" description="Disordered" evidence="2">
    <location>
        <begin position="428"/>
        <end position="448"/>
    </location>
</feature>
<evidence type="ECO:0000256" key="2">
    <source>
        <dbReference type="SAM" id="MobiDB-lite"/>
    </source>
</evidence>
<feature type="region of interest" description="Disordered" evidence="2">
    <location>
        <begin position="460"/>
        <end position="614"/>
    </location>
</feature>
<comment type="caution">
    <text evidence="4">The sequence shown here is derived from an EMBL/GenBank/DDBJ whole genome shotgun (WGS) entry which is preliminary data.</text>
</comment>
<dbReference type="InterPro" id="IPR011990">
    <property type="entry name" value="TPR-like_helical_dom_sf"/>
</dbReference>
<dbReference type="EMBL" id="PIQA01000001">
    <property type="protein sequence ID" value="RUO67300.1"/>
    <property type="molecule type" value="Genomic_DNA"/>
</dbReference>
<gene>
    <name evidence="4" type="ORF">CWI73_00045</name>
</gene>
<keyword evidence="1" id="KW-0802">TPR repeat</keyword>
<feature type="compositionally biased region" description="Low complexity" evidence="2">
    <location>
        <begin position="489"/>
        <end position="531"/>
    </location>
</feature>
<dbReference type="Proteomes" id="UP000288361">
    <property type="component" value="Unassembled WGS sequence"/>
</dbReference>
<dbReference type="Pfam" id="PF00515">
    <property type="entry name" value="TPR_1"/>
    <property type="match status" value="1"/>
</dbReference>
<evidence type="ECO:0000256" key="1">
    <source>
        <dbReference type="PROSITE-ProRule" id="PRU00339"/>
    </source>
</evidence>
<dbReference type="SUPFAM" id="SSF48452">
    <property type="entry name" value="TPR-like"/>
    <property type="match status" value="1"/>
</dbReference>
<organism evidence="4 5">
    <name type="scientific">Idiomarina piscisalsi</name>
    <dbReference type="NCBI Taxonomy" id="1096243"/>
    <lineage>
        <taxon>Bacteria</taxon>
        <taxon>Pseudomonadati</taxon>
        <taxon>Pseudomonadota</taxon>
        <taxon>Gammaproteobacteria</taxon>
        <taxon>Alteromonadales</taxon>
        <taxon>Idiomarinaceae</taxon>
        <taxon>Idiomarina</taxon>
    </lineage>
</organism>
<dbReference type="Pfam" id="PF13519">
    <property type="entry name" value="VWA_2"/>
    <property type="match status" value="1"/>
</dbReference>
<feature type="compositionally biased region" description="Basic and acidic residues" evidence="2">
    <location>
        <begin position="561"/>
        <end position="572"/>
    </location>
</feature>
<reference evidence="4 5" key="1">
    <citation type="journal article" date="2011" name="Front. Microbiol.">
        <title>Genomic signatures of strain selection and enhancement in Bacillus atrophaeus var. globigii, a historical biowarfare simulant.</title>
        <authorList>
            <person name="Gibbons H.S."/>
            <person name="Broomall S.M."/>
            <person name="McNew L.A."/>
            <person name="Daligault H."/>
            <person name="Chapman C."/>
            <person name="Bruce D."/>
            <person name="Karavis M."/>
            <person name="Krepps M."/>
            <person name="McGregor P.A."/>
            <person name="Hong C."/>
            <person name="Park K.H."/>
            <person name="Akmal A."/>
            <person name="Feldman A."/>
            <person name="Lin J.S."/>
            <person name="Chang W.E."/>
            <person name="Higgs B.W."/>
            <person name="Demirev P."/>
            <person name="Lindquist J."/>
            <person name="Liem A."/>
            <person name="Fochler E."/>
            <person name="Read T.D."/>
            <person name="Tapia R."/>
            <person name="Johnson S."/>
            <person name="Bishop-Lilly K.A."/>
            <person name="Detter C."/>
            <person name="Han C."/>
            <person name="Sozhamannan S."/>
            <person name="Rosenzweig C.N."/>
            <person name="Skowronski E.W."/>
        </authorList>
    </citation>
    <scope>NUCLEOTIDE SEQUENCE [LARGE SCALE GENOMIC DNA]</scope>
    <source>
        <strain evidence="4 5">TPS4-2</strain>
    </source>
</reference>
<feature type="compositionally biased region" description="Basic and acidic residues" evidence="2">
    <location>
        <begin position="479"/>
        <end position="488"/>
    </location>
</feature>
<dbReference type="InterPro" id="IPR050768">
    <property type="entry name" value="UPF0353/GerABKA_families"/>
</dbReference>
<feature type="compositionally biased region" description="Low complexity" evidence="2">
    <location>
        <begin position="428"/>
        <end position="441"/>
    </location>
</feature>
<accession>A0A432YVF5</accession>
<evidence type="ECO:0000313" key="5">
    <source>
        <dbReference type="Proteomes" id="UP000288361"/>
    </source>
</evidence>
<dbReference type="Gene3D" id="3.40.50.410">
    <property type="entry name" value="von Willebrand factor, type A domain"/>
    <property type="match status" value="1"/>
</dbReference>
<feature type="repeat" description="TPR" evidence="1">
    <location>
        <begin position="415"/>
        <end position="448"/>
    </location>
</feature>
<feature type="compositionally biased region" description="Basic and acidic residues" evidence="2">
    <location>
        <begin position="532"/>
        <end position="546"/>
    </location>
</feature>
<feature type="compositionally biased region" description="Low complexity" evidence="2">
    <location>
        <begin position="550"/>
        <end position="559"/>
    </location>
</feature>
<dbReference type="InterPro" id="IPR002035">
    <property type="entry name" value="VWF_A"/>
</dbReference>
<dbReference type="RefSeq" id="WP_126750984.1">
    <property type="nucleotide sequence ID" value="NZ_JBHUMT010000016.1"/>
</dbReference>
<feature type="domain" description="VWFA" evidence="3">
    <location>
        <begin position="93"/>
        <end position="199"/>
    </location>
</feature>
<evidence type="ECO:0000313" key="4">
    <source>
        <dbReference type="EMBL" id="RUO67300.1"/>
    </source>
</evidence>
<dbReference type="InterPro" id="IPR019734">
    <property type="entry name" value="TPR_rpt"/>
</dbReference>
<dbReference type="PANTHER" id="PTHR22550">
    <property type="entry name" value="SPORE GERMINATION PROTEIN"/>
    <property type="match status" value="1"/>
</dbReference>
<dbReference type="PROSITE" id="PS50293">
    <property type="entry name" value="TPR_REGION"/>
    <property type="match status" value="1"/>
</dbReference>
<dbReference type="InterPro" id="IPR036465">
    <property type="entry name" value="vWFA_dom_sf"/>
</dbReference>
<proteinExistence type="predicted"/>
<dbReference type="PROSITE" id="PS50005">
    <property type="entry name" value="TPR"/>
    <property type="match status" value="1"/>
</dbReference>
<name>A0A432YVF5_9GAMM</name>
<dbReference type="AlphaFoldDB" id="A0A432YVF5"/>
<dbReference type="PANTHER" id="PTHR22550:SF14">
    <property type="entry name" value="VWFA DOMAIN-CONTAINING PROTEIN"/>
    <property type="match status" value="1"/>
</dbReference>
<evidence type="ECO:0000259" key="3">
    <source>
        <dbReference type="Pfam" id="PF13519"/>
    </source>
</evidence>